<gene>
    <name evidence="1" type="ORF">EUBHAL_00497</name>
</gene>
<dbReference type="Proteomes" id="UP000003174">
    <property type="component" value="Unassembled WGS sequence"/>
</dbReference>
<comment type="caution">
    <text evidence="1">The sequence shown here is derived from an EMBL/GenBank/DDBJ whole genome shotgun (WGS) entry which is preliminary data.</text>
</comment>
<evidence type="ECO:0000313" key="2">
    <source>
        <dbReference type="Proteomes" id="UP000003174"/>
    </source>
</evidence>
<dbReference type="EMBL" id="ACEP01000029">
    <property type="protein sequence ID" value="EEG37716.1"/>
    <property type="molecule type" value="Genomic_DNA"/>
</dbReference>
<sequence length="55" mass="6497">MSLEYYICVIGTNEACSFENGYTQICDIIYEEKYRYIFQCAKASRDFEAFMKLAI</sequence>
<reference evidence="1 2" key="1">
    <citation type="submission" date="2009-01" db="EMBL/GenBank/DDBJ databases">
        <authorList>
            <person name="Fulton L."/>
            <person name="Clifton S."/>
            <person name="Fulton B."/>
            <person name="Xu J."/>
            <person name="Minx P."/>
            <person name="Pepin K.H."/>
            <person name="Johnson M."/>
            <person name="Bhonagiri V."/>
            <person name="Nash W.E."/>
            <person name="Mardis E.R."/>
            <person name="Wilson R.K."/>
        </authorList>
    </citation>
    <scope>NUCLEOTIDE SEQUENCE [LARGE SCALE GENOMIC DNA]</scope>
    <source>
        <strain evidence="1 2">DSM 3353</strain>
    </source>
</reference>
<organism evidence="1 2">
    <name type="scientific">Anaerobutyricum hallii DSM 3353</name>
    <dbReference type="NCBI Taxonomy" id="411469"/>
    <lineage>
        <taxon>Bacteria</taxon>
        <taxon>Bacillati</taxon>
        <taxon>Bacillota</taxon>
        <taxon>Clostridia</taxon>
        <taxon>Lachnospirales</taxon>
        <taxon>Lachnospiraceae</taxon>
        <taxon>Anaerobutyricum</taxon>
    </lineage>
</organism>
<proteinExistence type="predicted"/>
<reference evidence="1 2" key="2">
    <citation type="submission" date="2009-02" db="EMBL/GenBank/DDBJ databases">
        <title>Draft genome sequence of Eubacterium hallii (DSM 3353).</title>
        <authorList>
            <person name="Sudarsanam P."/>
            <person name="Ley R."/>
            <person name="Guruge J."/>
            <person name="Turnbaugh P.J."/>
            <person name="Mahowald M."/>
            <person name="Liep D."/>
            <person name="Gordon J."/>
        </authorList>
    </citation>
    <scope>NUCLEOTIDE SEQUENCE [LARGE SCALE GENOMIC DNA]</scope>
    <source>
        <strain evidence="1 2">DSM 3353</strain>
    </source>
</reference>
<name>C0ESX4_9FIRM</name>
<dbReference type="AlphaFoldDB" id="C0ESX4"/>
<accession>C0ESX4</accession>
<evidence type="ECO:0000313" key="1">
    <source>
        <dbReference type="EMBL" id="EEG37716.1"/>
    </source>
</evidence>
<protein>
    <submittedName>
        <fullName evidence="1">Uncharacterized protein</fullName>
    </submittedName>
</protein>
<dbReference type="eggNOG" id="ENOG5033HXH">
    <property type="taxonomic scope" value="Bacteria"/>
</dbReference>